<keyword evidence="2" id="KW-0051">Antiviral defense</keyword>
<dbReference type="Gene3D" id="3.30.70.270">
    <property type="match status" value="1"/>
</dbReference>
<reference evidence="4" key="1">
    <citation type="submission" date="2022-06" db="EMBL/GenBank/DDBJ databases">
        <title>Genome sequence of Phormidium yuhuli AB48 isolated from an industrial photobioreactor environment.</title>
        <authorList>
            <person name="Qiu Y."/>
            <person name="Noonan A.J.C."/>
            <person name="Dofher K."/>
            <person name="Koch M."/>
            <person name="Kieft B."/>
            <person name="Lin X."/>
            <person name="Ziels R.M."/>
            <person name="Hallam S.J."/>
        </authorList>
    </citation>
    <scope>NUCLEOTIDE SEQUENCE</scope>
    <source>
        <strain evidence="4">AB48</strain>
    </source>
</reference>
<proteinExistence type="predicted"/>
<sequence length="568" mass="63882">MTASPYLVLLETSGNQNFIFSTNKLKENIGASELTYRAGTRWVLDAVADINQTPELGQWANSQELREILRNKDLNPAIEQGDKPLEIIIATSGKALILSRTEEDAKDLIRRVTQRAIAEAPGLNLSGVFVAIQNWDQTNSLDTAIQDVHKTFEETQPYRPTADARFLRLPIIADCSFSGLPASRLEHTPENEQVPISQVSYRKRKAAEAGIRRLHQIPSENSTPKLIQNINQLEGDVEWLAIVHADGNGLGQIFLNFANCLGTAPSNREYISSYREFSLELDECTEAAFEKAIQEAFKKDDKKDKEKKAVPLVPLIVGGDDLTVVCDGKAALKFTQVFLTQFEAQTEQKEKIPKIAKKQFGINRLSACAGIAIIKPHFPFSVAYELAESLIKSAKSVKQTIIKPNSKPITPFPCSAIDFHILYDSTHIDLERIRRNLQPEATTYLYNRPYVVTELEKLESAEGQDWASQHHWTRLCDRVTRLQSDPDGDQDRDSGVKLPSSQSHALRTALFLGREAANAQYALIQKRYSLEWFAEDNEKTSLFYQSQDKGQINFHTTFLDALDAQEFL</sequence>
<accession>A0ABY5AQT5</accession>
<dbReference type="EMBL" id="CP098611">
    <property type="protein sequence ID" value="USR90513.1"/>
    <property type="molecule type" value="Genomic_DNA"/>
</dbReference>
<gene>
    <name evidence="4" type="ORF">NEA10_16995</name>
</gene>
<dbReference type="InterPro" id="IPR054767">
    <property type="entry name" value="Cas10-Cmr2_palm2"/>
</dbReference>
<evidence type="ECO:0000313" key="5">
    <source>
        <dbReference type="Proteomes" id="UP001056708"/>
    </source>
</evidence>
<feature type="domain" description="Cas10/Cmr2 second palm" evidence="3">
    <location>
        <begin position="240"/>
        <end position="398"/>
    </location>
</feature>
<dbReference type="InterPro" id="IPR043128">
    <property type="entry name" value="Rev_trsase/Diguanyl_cyclase"/>
</dbReference>
<organism evidence="4 5">
    <name type="scientific">Phormidium yuhuli AB48</name>
    <dbReference type="NCBI Taxonomy" id="2940671"/>
    <lineage>
        <taxon>Bacteria</taxon>
        <taxon>Bacillati</taxon>
        <taxon>Cyanobacteriota</taxon>
        <taxon>Cyanophyceae</taxon>
        <taxon>Oscillatoriophycideae</taxon>
        <taxon>Oscillatoriales</taxon>
        <taxon>Oscillatoriaceae</taxon>
        <taxon>Phormidium</taxon>
        <taxon>Phormidium yuhuli</taxon>
    </lineage>
</organism>
<keyword evidence="1" id="KW-0547">Nucleotide-binding</keyword>
<dbReference type="Proteomes" id="UP001056708">
    <property type="component" value="Chromosome"/>
</dbReference>
<protein>
    <recommendedName>
        <fullName evidence="3">Cas10/Cmr2 second palm domain-containing protein</fullName>
    </recommendedName>
</protein>
<name>A0ABY5AQT5_9CYAN</name>
<dbReference type="RefSeq" id="WP_252662541.1">
    <property type="nucleotide sequence ID" value="NZ_CP098611.1"/>
</dbReference>
<dbReference type="Pfam" id="PF22335">
    <property type="entry name" value="Cas10-Cmr2_palm2"/>
    <property type="match status" value="1"/>
</dbReference>
<keyword evidence="5" id="KW-1185">Reference proteome</keyword>
<evidence type="ECO:0000259" key="3">
    <source>
        <dbReference type="Pfam" id="PF22335"/>
    </source>
</evidence>
<evidence type="ECO:0000256" key="1">
    <source>
        <dbReference type="ARBA" id="ARBA00022741"/>
    </source>
</evidence>
<evidence type="ECO:0000256" key="2">
    <source>
        <dbReference type="ARBA" id="ARBA00023118"/>
    </source>
</evidence>
<evidence type="ECO:0000313" key="4">
    <source>
        <dbReference type="EMBL" id="USR90513.1"/>
    </source>
</evidence>